<feature type="region of interest" description="Disordered" evidence="2">
    <location>
        <begin position="144"/>
        <end position="195"/>
    </location>
</feature>
<dbReference type="PANTHER" id="PTHR23070">
    <property type="entry name" value="BCS1 AAA-TYPE ATPASE"/>
    <property type="match status" value="1"/>
</dbReference>
<keyword evidence="1" id="KW-0547">Nucleotide-binding</keyword>
<keyword evidence="1" id="KW-0067">ATP-binding</keyword>
<feature type="compositionally biased region" description="Acidic residues" evidence="2">
    <location>
        <begin position="155"/>
        <end position="168"/>
    </location>
</feature>
<dbReference type="OrthoDB" id="541358at2759"/>
<dbReference type="RefSeq" id="XP_013899852.1">
    <property type="nucleotide sequence ID" value="XM_014044398.1"/>
</dbReference>
<proteinExistence type="inferred from homology"/>
<organism evidence="4 5">
    <name type="scientific">Monoraphidium neglectum</name>
    <dbReference type="NCBI Taxonomy" id="145388"/>
    <lineage>
        <taxon>Eukaryota</taxon>
        <taxon>Viridiplantae</taxon>
        <taxon>Chlorophyta</taxon>
        <taxon>core chlorophytes</taxon>
        <taxon>Chlorophyceae</taxon>
        <taxon>CS clade</taxon>
        <taxon>Sphaeropleales</taxon>
        <taxon>Selenastraceae</taxon>
        <taxon>Monoraphidium</taxon>
    </lineage>
</organism>
<dbReference type="KEGG" id="mng:MNEG_7128"/>
<feature type="compositionally biased region" description="Pro residues" evidence="2">
    <location>
        <begin position="30"/>
        <end position="40"/>
    </location>
</feature>
<dbReference type="Pfam" id="PF00004">
    <property type="entry name" value="AAA"/>
    <property type="match status" value="1"/>
</dbReference>
<sequence>MPVSLPFSKVIFIFEDVDACGDVVEKRTPKPAPRPRPAPPCAAGAAATTTTTELTLTHSEPRRRHHGGKAAAARRNGGGGGGAVVEVADAGGDGKDQGAACGPALESEAVKDDEASSSSSSSGSTPRAQDSLHFVQRQASLALPAAAAAPGGGGEGEEEEEEERADEEAALRARRAAGGAGAGARALGPLGPGGWHKRPGGDDALNLAGLLNVLDGVVDTPGRIVVLTSNHPEKLDPALIRPGRVNKKIYMGLISAPAAREMLAHWFGAGALAGPGAAARFDAVFVGGALSPAALESMCAEYDEVGQLLDALEAHPALAAARSARKGRAAAA</sequence>
<keyword evidence="5" id="KW-1185">Reference proteome</keyword>
<dbReference type="InterPro" id="IPR050747">
    <property type="entry name" value="Mitochondrial_chaperone_BCS1"/>
</dbReference>
<feature type="compositionally biased region" description="Low complexity" evidence="2">
    <location>
        <begin position="41"/>
        <end position="52"/>
    </location>
</feature>
<evidence type="ECO:0000313" key="5">
    <source>
        <dbReference type="Proteomes" id="UP000054498"/>
    </source>
</evidence>
<dbReference type="STRING" id="145388.A0A0D2JNV7"/>
<dbReference type="GO" id="GO:0016887">
    <property type="term" value="F:ATP hydrolysis activity"/>
    <property type="evidence" value="ECO:0007669"/>
    <property type="project" value="InterPro"/>
</dbReference>
<gene>
    <name evidence="4" type="ORF">MNEG_7128</name>
</gene>
<dbReference type="Proteomes" id="UP000054498">
    <property type="component" value="Unassembled WGS sequence"/>
</dbReference>
<name>A0A0D2JNV7_9CHLO</name>
<evidence type="ECO:0000313" key="4">
    <source>
        <dbReference type="EMBL" id="KIZ00833.1"/>
    </source>
</evidence>
<dbReference type="Gene3D" id="3.40.50.300">
    <property type="entry name" value="P-loop containing nucleotide triphosphate hydrolases"/>
    <property type="match status" value="1"/>
</dbReference>
<feature type="region of interest" description="Disordered" evidence="2">
    <location>
        <begin position="25"/>
        <end position="129"/>
    </location>
</feature>
<evidence type="ECO:0000256" key="2">
    <source>
        <dbReference type="SAM" id="MobiDB-lite"/>
    </source>
</evidence>
<protein>
    <recommendedName>
        <fullName evidence="3">ATPase AAA-type core domain-containing protein</fullName>
    </recommendedName>
</protein>
<dbReference type="SUPFAM" id="SSF52540">
    <property type="entry name" value="P-loop containing nucleoside triphosphate hydrolases"/>
    <property type="match status" value="1"/>
</dbReference>
<dbReference type="InterPro" id="IPR003959">
    <property type="entry name" value="ATPase_AAA_core"/>
</dbReference>
<reference evidence="4 5" key="1">
    <citation type="journal article" date="2013" name="BMC Genomics">
        <title>Reconstruction of the lipid metabolism for the microalga Monoraphidium neglectum from its genome sequence reveals characteristics suitable for biofuel production.</title>
        <authorList>
            <person name="Bogen C."/>
            <person name="Al-Dilaimi A."/>
            <person name="Albersmeier A."/>
            <person name="Wichmann J."/>
            <person name="Grundmann M."/>
            <person name="Rupp O."/>
            <person name="Lauersen K.J."/>
            <person name="Blifernez-Klassen O."/>
            <person name="Kalinowski J."/>
            <person name="Goesmann A."/>
            <person name="Mussgnug J.H."/>
            <person name="Kruse O."/>
        </authorList>
    </citation>
    <scope>NUCLEOTIDE SEQUENCE [LARGE SCALE GENOMIC DNA]</scope>
    <source>
        <strain evidence="4 5">SAG 48.87</strain>
    </source>
</reference>
<accession>A0A0D2JNV7</accession>
<dbReference type="InterPro" id="IPR027417">
    <property type="entry name" value="P-loop_NTPase"/>
</dbReference>
<evidence type="ECO:0000256" key="1">
    <source>
        <dbReference type="RuleBase" id="RU003651"/>
    </source>
</evidence>
<dbReference type="EMBL" id="KK101452">
    <property type="protein sequence ID" value="KIZ00833.1"/>
    <property type="molecule type" value="Genomic_DNA"/>
</dbReference>
<dbReference type="PROSITE" id="PS00674">
    <property type="entry name" value="AAA"/>
    <property type="match status" value="1"/>
</dbReference>
<evidence type="ECO:0000259" key="3">
    <source>
        <dbReference type="Pfam" id="PF00004"/>
    </source>
</evidence>
<dbReference type="AlphaFoldDB" id="A0A0D2JNV7"/>
<comment type="similarity">
    <text evidence="1">Belongs to the AAA ATPase family.</text>
</comment>
<dbReference type="InterPro" id="IPR003960">
    <property type="entry name" value="ATPase_AAA_CS"/>
</dbReference>
<dbReference type="GeneID" id="25740004"/>
<feature type="domain" description="ATPase AAA-type core" evidence="3">
    <location>
        <begin position="207"/>
        <end position="252"/>
    </location>
</feature>
<dbReference type="GO" id="GO:0005524">
    <property type="term" value="F:ATP binding"/>
    <property type="evidence" value="ECO:0007669"/>
    <property type="project" value="UniProtKB-KW"/>
</dbReference>